<keyword evidence="3 5" id="KW-1133">Transmembrane helix</keyword>
<evidence type="ECO:0000256" key="2">
    <source>
        <dbReference type="ARBA" id="ARBA00022692"/>
    </source>
</evidence>
<comment type="caution">
    <text evidence="7">The sequence shown here is derived from an EMBL/GenBank/DDBJ whole genome shotgun (WGS) entry which is preliminary data.</text>
</comment>
<evidence type="ECO:0000313" key="8">
    <source>
        <dbReference type="Proteomes" id="UP001204953"/>
    </source>
</evidence>
<dbReference type="InterPro" id="IPR058533">
    <property type="entry name" value="Cation_efflux_TM"/>
</dbReference>
<feature type="transmembrane region" description="Helical" evidence="5">
    <location>
        <begin position="170"/>
        <end position="191"/>
    </location>
</feature>
<dbReference type="PANTHER" id="PTHR11562">
    <property type="entry name" value="CATION EFFLUX PROTEIN/ ZINC TRANSPORTER"/>
    <property type="match status" value="1"/>
</dbReference>
<evidence type="ECO:0000256" key="1">
    <source>
        <dbReference type="ARBA" id="ARBA00004141"/>
    </source>
</evidence>
<dbReference type="SUPFAM" id="SSF161111">
    <property type="entry name" value="Cation efflux protein transmembrane domain-like"/>
    <property type="match status" value="1"/>
</dbReference>
<evidence type="ECO:0000256" key="3">
    <source>
        <dbReference type="ARBA" id="ARBA00022989"/>
    </source>
</evidence>
<feature type="transmembrane region" description="Helical" evidence="5">
    <location>
        <begin position="75"/>
        <end position="94"/>
    </location>
</feature>
<dbReference type="InterPro" id="IPR027469">
    <property type="entry name" value="Cation_efflux_TMD_sf"/>
</dbReference>
<dbReference type="InterPro" id="IPR002524">
    <property type="entry name" value="Cation_efflux"/>
</dbReference>
<proteinExistence type="predicted"/>
<evidence type="ECO:0000256" key="5">
    <source>
        <dbReference type="SAM" id="Phobius"/>
    </source>
</evidence>
<reference evidence="7" key="1">
    <citation type="submission" date="2022-06" db="EMBL/GenBank/DDBJ databases">
        <title>New cyanobacteria of genus Symplocastrum in benthos of Lake Baikal.</title>
        <authorList>
            <person name="Sorokovikova E."/>
            <person name="Tikhonova I."/>
            <person name="Krasnopeev A."/>
            <person name="Evseev P."/>
            <person name="Gladkikh A."/>
            <person name="Belykh O."/>
        </authorList>
    </citation>
    <scope>NUCLEOTIDE SEQUENCE</scope>
    <source>
        <strain evidence="7">BBK-W-15</strain>
    </source>
</reference>
<name>A0AAE3GR35_9CYAN</name>
<evidence type="ECO:0000256" key="4">
    <source>
        <dbReference type="ARBA" id="ARBA00023136"/>
    </source>
</evidence>
<protein>
    <submittedName>
        <fullName evidence="7">Cation diffusion facilitator family transporter</fullName>
    </submittedName>
</protein>
<evidence type="ECO:0000313" key="7">
    <source>
        <dbReference type="EMBL" id="MCP2726967.1"/>
    </source>
</evidence>
<feature type="transmembrane region" description="Helical" evidence="5">
    <location>
        <begin position="106"/>
        <end position="130"/>
    </location>
</feature>
<accession>A0AAE3GR35</accession>
<keyword evidence="2 5" id="KW-0812">Transmembrane</keyword>
<dbReference type="GO" id="GO:0005385">
    <property type="term" value="F:zinc ion transmembrane transporter activity"/>
    <property type="evidence" value="ECO:0007669"/>
    <property type="project" value="TreeGrafter"/>
</dbReference>
<dbReference type="PANTHER" id="PTHR11562:SF17">
    <property type="entry name" value="RE54080P-RELATED"/>
    <property type="match status" value="1"/>
</dbReference>
<feature type="domain" description="Cation efflux protein transmembrane" evidence="6">
    <location>
        <begin position="9"/>
        <end position="195"/>
    </location>
</feature>
<dbReference type="Gene3D" id="1.20.1510.10">
    <property type="entry name" value="Cation efflux protein transmembrane domain"/>
    <property type="match status" value="1"/>
</dbReference>
<evidence type="ECO:0000259" key="6">
    <source>
        <dbReference type="Pfam" id="PF01545"/>
    </source>
</evidence>
<dbReference type="NCBIfam" id="TIGR01297">
    <property type="entry name" value="CDF"/>
    <property type="match status" value="1"/>
</dbReference>
<keyword evidence="8" id="KW-1185">Reference proteome</keyword>
<feature type="transmembrane region" description="Helical" evidence="5">
    <location>
        <begin position="142"/>
        <end position="164"/>
    </location>
</feature>
<gene>
    <name evidence="7" type="ORF">NJ959_00555</name>
</gene>
<keyword evidence="4 5" id="KW-0472">Membrane</keyword>
<dbReference type="EMBL" id="JAMZMM010000003">
    <property type="protein sequence ID" value="MCP2726967.1"/>
    <property type="molecule type" value="Genomic_DNA"/>
</dbReference>
<organism evidence="7 8">
    <name type="scientific">Limnofasciculus baicalensis BBK-W-15</name>
    <dbReference type="NCBI Taxonomy" id="2699891"/>
    <lineage>
        <taxon>Bacteria</taxon>
        <taxon>Bacillati</taxon>
        <taxon>Cyanobacteriota</taxon>
        <taxon>Cyanophyceae</taxon>
        <taxon>Coleofasciculales</taxon>
        <taxon>Coleofasciculaceae</taxon>
        <taxon>Limnofasciculus</taxon>
        <taxon>Limnofasciculus baicalensis</taxon>
    </lineage>
</organism>
<dbReference type="AlphaFoldDB" id="A0AAE3GR35"/>
<feature type="transmembrane region" description="Helical" evidence="5">
    <location>
        <begin position="39"/>
        <end position="63"/>
    </location>
</feature>
<comment type="subcellular location">
    <subcellularLocation>
        <location evidence="1">Membrane</location>
        <topology evidence="1">Multi-pass membrane protein</topology>
    </subcellularLocation>
</comment>
<dbReference type="Proteomes" id="UP001204953">
    <property type="component" value="Unassembled WGS sequence"/>
</dbReference>
<dbReference type="Pfam" id="PF01545">
    <property type="entry name" value="Cation_efflux"/>
    <property type="match status" value="1"/>
</dbReference>
<dbReference type="GO" id="GO:0005886">
    <property type="term" value="C:plasma membrane"/>
    <property type="evidence" value="ECO:0007669"/>
    <property type="project" value="TreeGrafter"/>
</dbReference>
<dbReference type="InterPro" id="IPR050681">
    <property type="entry name" value="CDF/SLC30A"/>
</dbReference>
<sequence>MDNQQRFRLTVMLVVILIFAIVEWFAGYLSHSLALRSDAWHMVADGGAIFLALSASWLTRWTISRRLRGQPRLDAIAAFLNSVGLLLMAGLIAWEAITHLTESPQQILTTPMLIAATIGLTINIIGIALLHEDSQSNLNVRGAFLHILADLASSVGVMMSALAIYAFQCFWLDGIISLLIALFIAGSSLPLMGSSWHQLGKTSPPVNELTLLEIGKTNLMDLIVRKSD</sequence>
<dbReference type="RefSeq" id="WP_254009784.1">
    <property type="nucleotide sequence ID" value="NZ_JAMZMM010000003.1"/>
</dbReference>
<feature type="transmembrane region" description="Helical" evidence="5">
    <location>
        <begin position="7"/>
        <end position="27"/>
    </location>
</feature>